<proteinExistence type="predicted"/>
<protein>
    <submittedName>
        <fullName evidence="1">Uncharacterized protein</fullName>
    </submittedName>
</protein>
<accession>A0A392RWQ0</accession>
<comment type="caution">
    <text evidence="1">The sequence shown here is derived from an EMBL/GenBank/DDBJ whole genome shotgun (WGS) entry which is preliminary data.</text>
</comment>
<dbReference type="AlphaFoldDB" id="A0A392RWQ0"/>
<reference evidence="1 2" key="1">
    <citation type="journal article" date="2018" name="Front. Plant Sci.">
        <title>Red Clover (Trifolium pratense) and Zigzag Clover (T. medium) - A Picture of Genomic Similarities and Differences.</title>
        <authorList>
            <person name="Dluhosova J."/>
            <person name="Istvanek J."/>
            <person name="Nedelnik J."/>
            <person name="Repkova J."/>
        </authorList>
    </citation>
    <scope>NUCLEOTIDE SEQUENCE [LARGE SCALE GENOMIC DNA]</scope>
    <source>
        <strain evidence="2">cv. 10/8</strain>
        <tissue evidence="1">Leaf</tissue>
    </source>
</reference>
<dbReference type="EMBL" id="LXQA010281437">
    <property type="protein sequence ID" value="MCI40582.1"/>
    <property type="molecule type" value="Genomic_DNA"/>
</dbReference>
<sequence>AQNKPWQAQNHLELNWAILPSGASRPEGLRLARPLALLWRFKLCLLRAAPRPGCASRRHYSQG</sequence>
<feature type="non-terminal residue" evidence="1">
    <location>
        <position position="1"/>
    </location>
</feature>
<keyword evidence="2" id="KW-1185">Reference proteome</keyword>
<evidence type="ECO:0000313" key="1">
    <source>
        <dbReference type="EMBL" id="MCI40582.1"/>
    </source>
</evidence>
<evidence type="ECO:0000313" key="2">
    <source>
        <dbReference type="Proteomes" id="UP000265520"/>
    </source>
</evidence>
<dbReference type="Proteomes" id="UP000265520">
    <property type="component" value="Unassembled WGS sequence"/>
</dbReference>
<organism evidence="1 2">
    <name type="scientific">Trifolium medium</name>
    <dbReference type="NCBI Taxonomy" id="97028"/>
    <lineage>
        <taxon>Eukaryota</taxon>
        <taxon>Viridiplantae</taxon>
        <taxon>Streptophyta</taxon>
        <taxon>Embryophyta</taxon>
        <taxon>Tracheophyta</taxon>
        <taxon>Spermatophyta</taxon>
        <taxon>Magnoliopsida</taxon>
        <taxon>eudicotyledons</taxon>
        <taxon>Gunneridae</taxon>
        <taxon>Pentapetalae</taxon>
        <taxon>rosids</taxon>
        <taxon>fabids</taxon>
        <taxon>Fabales</taxon>
        <taxon>Fabaceae</taxon>
        <taxon>Papilionoideae</taxon>
        <taxon>50 kb inversion clade</taxon>
        <taxon>NPAAA clade</taxon>
        <taxon>Hologalegina</taxon>
        <taxon>IRL clade</taxon>
        <taxon>Trifolieae</taxon>
        <taxon>Trifolium</taxon>
    </lineage>
</organism>
<name>A0A392RWQ0_9FABA</name>